<evidence type="ECO:0000259" key="2">
    <source>
        <dbReference type="Pfam" id="PF13649"/>
    </source>
</evidence>
<dbReference type="Gene3D" id="3.40.50.150">
    <property type="entry name" value="Vaccinia Virus protein VP39"/>
    <property type="match status" value="1"/>
</dbReference>
<reference evidence="3 4" key="1">
    <citation type="submission" date="2021-01" db="EMBL/GenBank/DDBJ databases">
        <title>Whole genome shotgun sequence of Actinoplanes deccanensis NBRC 13994.</title>
        <authorList>
            <person name="Komaki H."/>
            <person name="Tamura T."/>
        </authorList>
    </citation>
    <scope>NUCLEOTIDE SEQUENCE [LARGE SCALE GENOMIC DNA]</scope>
    <source>
        <strain evidence="3 4">NBRC 13994</strain>
    </source>
</reference>
<accession>A0ABQ3YFS2</accession>
<feature type="domain" description="Methyltransferase" evidence="2">
    <location>
        <begin position="53"/>
        <end position="143"/>
    </location>
</feature>
<dbReference type="InterPro" id="IPR050508">
    <property type="entry name" value="Methyltransf_Superfamily"/>
</dbReference>
<feature type="region of interest" description="Disordered" evidence="1">
    <location>
        <begin position="458"/>
        <end position="481"/>
    </location>
</feature>
<feature type="compositionally biased region" description="Acidic residues" evidence="1">
    <location>
        <begin position="468"/>
        <end position="481"/>
    </location>
</feature>
<dbReference type="CDD" id="cd02440">
    <property type="entry name" value="AdoMet_MTases"/>
    <property type="match status" value="1"/>
</dbReference>
<dbReference type="PANTHER" id="PTHR42912">
    <property type="entry name" value="METHYLTRANSFERASE"/>
    <property type="match status" value="1"/>
</dbReference>
<comment type="caution">
    <text evidence="3">The sequence shown here is derived from an EMBL/GenBank/DDBJ whole genome shotgun (WGS) entry which is preliminary data.</text>
</comment>
<name>A0ABQ3YFS2_9ACTN</name>
<gene>
    <name evidence="3" type="ORF">Ade02nite_75020</name>
</gene>
<dbReference type="SUPFAM" id="SSF53335">
    <property type="entry name" value="S-adenosyl-L-methionine-dependent methyltransferases"/>
    <property type="match status" value="1"/>
</dbReference>
<evidence type="ECO:0000256" key="1">
    <source>
        <dbReference type="SAM" id="MobiDB-lite"/>
    </source>
</evidence>
<dbReference type="Pfam" id="PF13649">
    <property type="entry name" value="Methyltransf_25"/>
    <property type="match status" value="1"/>
</dbReference>
<organism evidence="3 4">
    <name type="scientific">Paractinoplanes deccanensis</name>
    <dbReference type="NCBI Taxonomy" id="113561"/>
    <lineage>
        <taxon>Bacteria</taxon>
        <taxon>Bacillati</taxon>
        <taxon>Actinomycetota</taxon>
        <taxon>Actinomycetes</taxon>
        <taxon>Micromonosporales</taxon>
        <taxon>Micromonosporaceae</taxon>
        <taxon>Paractinoplanes</taxon>
    </lineage>
</organism>
<feature type="compositionally biased region" description="Pro residues" evidence="1">
    <location>
        <begin position="207"/>
        <end position="217"/>
    </location>
</feature>
<evidence type="ECO:0000313" key="3">
    <source>
        <dbReference type="EMBL" id="GID78861.1"/>
    </source>
</evidence>
<dbReference type="InterPro" id="IPR029063">
    <property type="entry name" value="SAM-dependent_MTases_sf"/>
</dbReference>
<dbReference type="InterPro" id="IPR041698">
    <property type="entry name" value="Methyltransf_25"/>
</dbReference>
<proteinExistence type="predicted"/>
<feature type="region of interest" description="Disordered" evidence="1">
    <location>
        <begin position="196"/>
        <end position="415"/>
    </location>
</feature>
<dbReference type="Proteomes" id="UP000609879">
    <property type="component" value="Unassembled WGS sequence"/>
</dbReference>
<evidence type="ECO:0000313" key="4">
    <source>
        <dbReference type="Proteomes" id="UP000609879"/>
    </source>
</evidence>
<keyword evidence="4" id="KW-1185">Reference proteome</keyword>
<dbReference type="EMBL" id="BOMI01000151">
    <property type="protein sequence ID" value="GID78861.1"/>
    <property type="molecule type" value="Genomic_DNA"/>
</dbReference>
<protein>
    <recommendedName>
        <fullName evidence="2">Methyltransferase domain-containing protein</fullName>
    </recommendedName>
</protein>
<sequence length="481" mass="50479">MTHSTGTYLAKTRTTYDTVAASYAKLFNGSSVAESTWDRAVLGAFAELVTGPVAEVGCGTGRIAAHLRTLGVDIRGIDLSPAMVAEARVAYPEIPFEVGSLLDLHFPDASLAGVVAWYSLVHTPPELLPSAFAEFARVLRPGGHFVIAFKAGDSKRSLTTGYGHDIDIDVYKYPPDQIATQLAEAGLPETMRLVRAPEAPRSNPRPTSCPPSQPRIRPPTRTRSLHTDRPTETAPARPRPLGPARQPGTSRAALRRGQGEKRPTQRETTVNASAGPTHGQRGPASASAGPRADSTQDERGPGWTHAGRARARADVAQDQPWPAQTQRRPKRSQGGRSAQDQRGPAQTQRRPGRGQGGRSAQDQRGPAQTQRRPSADSAVADLEAVDGGGAEDLLDLGRGQARGRHGEEAGAAAAEDELAGQAVDSGEGGPGVGVAALGVREGQTAVADLVGRQVTGVEGAAGAHIDHEEGDADGQENADHQ</sequence>